<name>A0A9X4KMT6_9BACL</name>
<dbReference type="AlphaFoldDB" id="A0A9X4KMT6"/>
<sequence>MQEVLIVRSVGFQQLDNNLPKIKEKFPNSRLSILTHEHGVKLAEKYGDIDRIYSYPYKKRILVLAARSCA</sequence>
<dbReference type="EMBL" id="JAPDHZ010000006">
    <property type="protein sequence ID" value="MDG0794581.1"/>
    <property type="molecule type" value="Genomic_DNA"/>
</dbReference>
<dbReference type="Proteomes" id="UP001153387">
    <property type="component" value="Unassembled WGS sequence"/>
</dbReference>
<evidence type="ECO:0000313" key="1">
    <source>
        <dbReference type="EMBL" id="MDG0794581.1"/>
    </source>
</evidence>
<comment type="caution">
    <text evidence="1">The sequence shown here is derived from an EMBL/GenBank/DDBJ whole genome shotgun (WGS) entry which is preliminary data.</text>
</comment>
<dbReference type="RefSeq" id="WP_277568314.1">
    <property type="nucleotide sequence ID" value="NZ_JAPDHZ010000006.1"/>
</dbReference>
<dbReference type="Gene3D" id="3.40.50.2000">
    <property type="entry name" value="Glycogen Phosphorylase B"/>
    <property type="match status" value="1"/>
</dbReference>
<proteinExistence type="predicted"/>
<gene>
    <name evidence="1" type="ORF">OMP38_29885</name>
</gene>
<evidence type="ECO:0000313" key="2">
    <source>
        <dbReference type="Proteomes" id="UP001153387"/>
    </source>
</evidence>
<protein>
    <submittedName>
        <fullName evidence="1">Uncharacterized protein</fullName>
    </submittedName>
</protein>
<organism evidence="1 2">
    <name type="scientific">Cohnella ginsengisoli</name>
    <dbReference type="NCBI Taxonomy" id="425004"/>
    <lineage>
        <taxon>Bacteria</taxon>
        <taxon>Bacillati</taxon>
        <taxon>Bacillota</taxon>
        <taxon>Bacilli</taxon>
        <taxon>Bacillales</taxon>
        <taxon>Paenibacillaceae</taxon>
        <taxon>Cohnella</taxon>
    </lineage>
</organism>
<reference evidence="1 2" key="1">
    <citation type="submission" date="2022-10" db="EMBL/GenBank/DDBJ databases">
        <title>Comparative genomic analysis of Cohnella hashimotonis sp. nov., isolated from the International Space Station.</title>
        <authorList>
            <person name="Simpson A."/>
            <person name="Venkateswaran K."/>
        </authorList>
    </citation>
    <scope>NUCLEOTIDE SEQUENCE [LARGE SCALE GENOMIC DNA]</scope>
    <source>
        <strain evidence="1 2">DSM 18997</strain>
    </source>
</reference>
<keyword evidence="2" id="KW-1185">Reference proteome</keyword>
<accession>A0A9X4KMT6</accession>